<dbReference type="OrthoDB" id="9785015at2"/>
<dbReference type="FunFam" id="3.40.190.10:FF:000035">
    <property type="entry name" value="Molybdate ABC transporter substrate-binding protein"/>
    <property type="match status" value="1"/>
</dbReference>
<dbReference type="SUPFAM" id="SSF53850">
    <property type="entry name" value="Periplasmic binding protein-like II"/>
    <property type="match status" value="1"/>
</dbReference>
<dbReference type="NCBIfam" id="TIGR01256">
    <property type="entry name" value="modA"/>
    <property type="match status" value="1"/>
</dbReference>
<dbReference type="Proteomes" id="UP000310636">
    <property type="component" value="Unassembled WGS sequence"/>
</dbReference>
<feature type="binding site" evidence="5">
    <location>
        <position position="158"/>
    </location>
    <ligand>
        <name>molybdate</name>
        <dbReference type="ChEBI" id="CHEBI:36264"/>
    </ligand>
</feature>
<dbReference type="GO" id="GO:1901359">
    <property type="term" value="F:tungstate binding"/>
    <property type="evidence" value="ECO:0007669"/>
    <property type="project" value="UniProtKB-ARBA"/>
</dbReference>
<dbReference type="InterPro" id="IPR005950">
    <property type="entry name" value="ModA"/>
</dbReference>
<evidence type="ECO:0000313" key="7">
    <source>
        <dbReference type="EMBL" id="THF79515.1"/>
    </source>
</evidence>
<dbReference type="GO" id="GO:0015689">
    <property type="term" value="P:molybdate ion transport"/>
    <property type="evidence" value="ECO:0007669"/>
    <property type="project" value="InterPro"/>
</dbReference>
<dbReference type="GO" id="GO:0030973">
    <property type="term" value="F:molybdate ion binding"/>
    <property type="evidence" value="ECO:0007669"/>
    <property type="project" value="TreeGrafter"/>
</dbReference>
<dbReference type="PROSITE" id="PS51257">
    <property type="entry name" value="PROKAR_LIPOPROTEIN"/>
    <property type="match status" value="1"/>
</dbReference>
<dbReference type="CDD" id="cd13537">
    <property type="entry name" value="PBP2_YvgL_like"/>
    <property type="match status" value="1"/>
</dbReference>
<proteinExistence type="inferred from homology"/>
<reference evidence="7 8" key="1">
    <citation type="submission" date="2019-04" db="EMBL/GenBank/DDBJ databases">
        <title>Cohnella sp. nov. isolated from preserved vegetables.</title>
        <authorList>
            <person name="Lin S.-Y."/>
            <person name="Hung M.-H."/>
            <person name="Young C.-C."/>
        </authorList>
    </citation>
    <scope>NUCLEOTIDE SEQUENCE [LARGE SCALE GENOMIC DNA]</scope>
    <source>
        <strain evidence="7 8">CC-MHH1044</strain>
    </source>
</reference>
<feature type="binding site" evidence="5">
    <location>
        <position position="203"/>
    </location>
    <ligand>
        <name>molybdate</name>
        <dbReference type="ChEBI" id="CHEBI:36264"/>
    </ligand>
</feature>
<dbReference type="RefSeq" id="WP_136370051.1">
    <property type="nucleotide sequence ID" value="NZ_SSOB01000013.1"/>
</dbReference>
<name>A0A4S4BWF3_9BACL</name>
<dbReference type="InterPro" id="IPR041879">
    <property type="entry name" value="YvgL-like_PBP2"/>
</dbReference>
<protein>
    <submittedName>
        <fullName evidence="7">Molybdate ABC transporter substrate-binding protein</fullName>
    </submittedName>
</protein>
<evidence type="ECO:0000256" key="3">
    <source>
        <dbReference type="ARBA" id="ARBA00022723"/>
    </source>
</evidence>
<evidence type="ECO:0000256" key="6">
    <source>
        <dbReference type="SAM" id="SignalP"/>
    </source>
</evidence>
<dbReference type="PIRSF" id="PIRSF004846">
    <property type="entry name" value="ModA"/>
    <property type="match status" value="1"/>
</dbReference>
<dbReference type="PANTHER" id="PTHR30632">
    <property type="entry name" value="MOLYBDATE-BINDING PERIPLASMIC PROTEIN"/>
    <property type="match status" value="1"/>
</dbReference>
<evidence type="ECO:0000313" key="8">
    <source>
        <dbReference type="Proteomes" id="UP000310636"/>
    </source>
</evidence>
<keyword evidence="3 5" id="KW-0479">Metal-binding</keyword>
<feature type="binding site" evidence="5">
    <location>
        <position position="76"/>
    </location>
    <ligand>
        <name>molybdate</name>
        <dbReference type="ChEBI" id="CHEBI:36264"/>
    </ligand>
</feature>
<dbReference type="GO" id="GO:0046872">
    <property type="term" value="F:metal ion binding"/>
    <property type="evidence" value="ECO:0007669"/>
    <property type="project" value="UniProtKB-KW"/>
</dbReference>
<dbReference type="AlphaFoldDB" id="A0A4S4BWF3"/>
<gene>
    <name evidence="7" type="primary">modA</name>
    <name evidence="7" type="ORF">E6C55_12065</name>
</gene>
<feature type="signal peptide" evidence="6">
    <location>
        <begin position="1"/>
        <end position="21"/>
    </location>
</feature>
<dbReference type="Gene3D" id="3.40.190.10">
    <property type="entry name" value="Periplasmic binding protein-like II"/>
    <property type="match status" value="2"/>
</dbReference>
<organism evidence="7 8">
    <name type="scientific">Cohnella fermenti</name>
    <dbReference type="NCBI Taxonomy" id="2565925"/>
    <lineage>
        <taxon>Bacteria</taxon>
        <taxon>Bacillati</taxon>
        <taxon>Bacillota</taxon>
        <taxon>Bacilli</taxon>
        <taxon>Bacillales</taxon>
        <taxon>Paenibacillaceae</taxon>
        <taxon>Cohnella</taxon>
    </lineage>
</organism>
<feature type="binding site" evidence="5">
    <location>
        <position position="48"/>
    </location>
    <ligand>
        <name>molybdate</name>
        <dbReference type="ChEBI" id="CHEBI:36264"/>
    </ligand>
</feature>
<comment type="caution">
    <text evidence="7">The sequence shown here is derived from an EMBL/GenBank/DDBJ whole genome shotgun (WGS) entry which is preliminary data.</text>
</comment>
<evidence type="ECO:0000256" key="5">
    <source>
        <dbReference type="PIRSR" id="PIRSR004846-1"/>
    </source>
</evidence>
<dbReference type="Pfam" id="PF13531">
    <property type="entry name" value="SBP_bac_11"/>
    <property type="match status" value="1"/>
</dbReference>
<sequence length="269" mass="28395">MKMWSKSVLSLMMAGAMVVVAACGNNGDAKEQTPSAEKVELTISAAASLTDAMTDIQQAYAEQAPNVTLTFNFGASGALQQQIEEGAPADLFLSAATKNMTALVDKGLIEQDQTVTLLNNELVAVVPKEGGPDIAGAADLSSDSVKFIAIGIPESVPAGQYAQDSLTASGLWDSLQKKLVQGKDVKQVLQYVETGNADVGFVYKTDALVSDKVKIAYTVDPATYKKVEYPIGIVKASAHQEAAAAFYEYLQSEDAMSIFTGYGFSAPNE</sequence>
<dbReference type="EMBL" id="SSOB01000013">
    <property type="protein sequence ID" value="THF79515.1"/>
    <property type="molecule type" value="Genomic_DNA"/>
</dbReference>
<keyword evidence="4 6" id="KW-0732">Signal</keyword>
<evidence type="ECO:0000256" key="4">
    <source>
        <dbReference type="ARBA" id="ARBA00022729"/>
    </source>
</evidence>
<feature type="binding site" evidence="5">
    <location>
        <position position="185"/>
    </location>
    <ligand>
        <name>molybdate</name>
        <dbReference type="ChEBI" id="CHEBI:36264"/>
    </ligand>
</feature>
<feature type="chain" id="PRO_5038939615" evidence="6">
    <location>
        <begin position="22"/>
        <end position="269"/>
    </location>
</feature>
<comment type="similarity">
    <text evidence="1">Belongs to the bacterial solute-binding protein ModA family.</text>
</comment>
<accession>A0A4S4BWF3</accession>
<dbReference type="InterPro" id="IPR050682">
    <property type="entry name" value="ModA/WtpA"/>
</dbReference>
<evidence type="ECO:0000256" key="2">
    <source>
        <dbReference type="ARBA" id="ARBA00022505"/>
    </source>
</evidence>
<keyword evidence="8" id="KW-1185">Reference proteome</keyword>
<evidence type="ECO:0000256" key="1">
    <source>
        <dbReference type="ARBA" id="ARBA00009175"/>
    </source>
</evidence>
<keyword evidence="2 5" id="KW-0500">Molybdenum</keyword>
<dbReference type="PANTHER" id="PTHR30632:SF0">
    <property type="entry name" value="SULFATE-BINDING PROTEIN"/>
    <property type="match status" value="1"/>
</dbReference>